<dbReference type="InterPro" id="IPR000175">
    <property type="entry name" value="Na/ntran_symport"/>
</dbReference>
<evidence type="ECO:0008006" key="13">
    <source>
        <dbReference type="Google" id="ProtNLM"/>
    </source>
</evidence>
<keyword evidence="2" id="KW-0813">Transport</keyword>
<gene>
    <name evidence="11" type="ORF">CAUJ_LOCUS3632</name>
</gene>
<feature type="transmembrane region" description="Helical" evidence="10">
    <location>
        <begin position="343"/>
        <end position="363"/>
    </location>
</feature>
<dbReference type="GO" id="GO:0089718">
    <property type="term" value="P:amino acid import across plasma membrane"/>
    <property type="evidence" value="ECO:0007669"/>
    <property type="project" value="TreeGrafter"/>
</dbReference>
<dbReference type="PRINTS" id="PR00176">
    <property type="entry name" value="NANEUSMPORT"/>
</dbReference>
<keyword evidence="7" id="KW-0915">Sodium</keyword>
<feature type="transmembrane region" description="Helical" evidence="10">
    <location>
        <begin position="640"/>
        <end position="661"/>
    </location>
</feature>
<evidence type="ECO:0000256" key="7">
    <source>
        <dbReference type="PIRSR" id="PIRSR600175-1"/>
    </source>
</evidence>
<keyword evidence="4" id="KW-0769">Symport</keyword>
<feature type="transmembrane region" description="Helical" evidence="10">
    <location>
        <begin position="243"/>
        <end position="271"/>
    </location>
</feature>
<protein>
    <recommendedName>
        <fullName evidence="13">Transporter</fullName>
    </recommendedName>
</protein>
<evidence type="ECO:0000256" key="4">
    <source>
        <dbReference type="ARBA" id="ARBA00022847"/>
    </source>
</evidence>
<name>A0A8S1GXV3_9PELO</name>
<feature type="region of interest" description="Disordered" evidence="9">
    <location>
        <begin position="867"/>
        <end position="949"/>
    </location>
</feature>
<feature type="binding site" evidence="7">
    <location>
        <position position="525"/>
    </location>
    <ligand>
        <name>Na(+)</name>
        <dbReference type="ChEBI" id="CHEBI:29101"/>
        <label>1</label>
    </ligand>
</feature>
<organism evidence="11 12">
    <name type="scientific">Caenorhabditis auriculariae</name>
    <dbReference type="NCBI Taxonomy" id="2777116"/>
    <lineage>
        <taxon>Eukaryota</taxon>
        <taxon>Metazoa</taxon>
        <taxon>Ecdysozoa</taxon>
        <taxon>Nematoda</taxon>
        <taxon>Chromadorea</taxon>
        <taxon>Rhabditida</taxon>
        <taxon>Rhabditina</taxon>
        <taxon>Rhabditomorpha</taxon>
        <taxon>Rhabditoidea</taxon>
        <taxon>Rhabditidae</taxon>
        <taxon>Peloderinae</taxon>
        <taxon>Caenorhabditis</taxon>
    </lineage>
</organism>
<evidence type="ECO:0000256" key="5">
    <source>
        <dbReference type="ARBA" id="ARBA00022989"/>
    </source>
</evidence>
<evidence type="ECO:0000256" key="1">
    <source>
        <dbReference type="ARBA" id="ARBA00004141"/>
    </source>
</evidence>
<feature type="region of interest" description="Disordered" evidence="9">
    <location>
        <begin position="787"/>
        <end position="820"/>
    </location>
</feature>
<evidence type="ECO:0000256" key="2">
    <source>
        <dbReference type="ARBA" id="ARBA00022448"/>
    </source>
</evidence>
<proteinExistence type="predicted"/>
<dbReference type="PANTHER" id="PTHR11616:SF324">
    <property type="entry name" value="SODIUM-DEPENDENT TRANSPORTER SNF-12"/>
    <property type="match status" value="1"/>
</dbReference>
<feature type="disulfide bond" evidence="8">
    <location>
        <begin position="288"/>
        <end position="298"/>
    </location>
</feature>
<feature type="binding site" evidence="7">
    <location>
        <position position="177"/>
    </location>
    <ligand>
        <name>Na(+)</name>
        <dbReference type="ChEBI" id="CHEBI:29101"/>
        <label>1</label>
    </ligand>
</feature>
<feature type="transmembrane region" description="Helical" evidence="10">
    <location>
        <begin position="504"/>
        <end position="524"/>
    </location>
</feature>
<sequence>MDGEWKAALRLQIEALAKRNELHKRCNRNSVKERTEKMGFKIIQLREMVAKNASEAAQYYLECVCHADETERILNRTSSRDLKRSKKVKKVSHQTIVEPSPLSSDVPTIWPMASPFPGSTERTMPETVVAFHDTEPQRPRWWEHFHINRRDDDYSHGRNERRELWKTQKDFFLSCLGFMVGVGHTMRFPAKVYQHGGGVFFIPYLFSLVFFGLPLVFLHLSIGQYSGQSANKAFQKIMPLASGVGWALVVIAMPVAVYYNMLVAWAVYYFFHSIKGFFLGTSLPWEYCKEDWQLDSNCCNLHELRTCFNGNHSITAPEAFFHSEVLSLSTFGDFSLGPLQPHLVLSLATAWLLIFFGVFKGIGSIGSTMNITATVPYLLLSILLLRGISLPGANKGLSFLFTVDSNKLWSWTIWKSAAEQVFYELGIDAGPLVSMAAFSRFRNNIYRDAALLVLMDAITSTLAGMVIFSFVGFLATVSSSNVNDVLQHDPLYLSFTVYPGVTSFMYWGALWATLFFGMLVLAAIDAELEMIASAIMNHYSTKNKAFENRLLAFLCLMGFLCGLPLCAQGGIFIFHAIENLNANWNSFSLALLTVLIISYFYGIDRYLREVSVMLRVRELSFSNAIRLKDKLMALFGPNGFYIRYSLCFVCPIVLSLLLMSSALGYQRISFASRTIPIEYEVVAWCVMVGPLLVIPLVAVGQIVRTRREGKTLKSLVDTSDWCHEENSGEETVDVQRPPQRRQTGGFSRREHTYMYIDSRGPTFRSRVFPVQSDAEADQYGWRSGRIREWRPSTSTTSPVSSKNSFSHSGKEPGSSSAGFALFGSPPVNPFMLSDAPTIKSSPLRKFQELKNKNLQILEMSTLAMNENSGSPYEHKLSTASLKAQLSPPSPPPRVSPSRSEPPIMHTVRTVPSARSLSMCHVEESHDDSDSSSDSTHSDSGSRNGIRPQRLTVIRRFASDDESLAMRSESISITPLDMARQRSLSSVAIFDQDQPAARKALSKLKRPAPIDAPPTS</sequence>
<feature type="binding site" evidence="7">
    <location>
        <position position="180"/>
    </location>
    <ligand>
        <name>Na(+)</name>
        <dbReference type="ChEBI" id="CHEBI:29101"/>
        <label>1</label>
    </ligand>
</feature>
<keyword evidence="12" id="KW-1185">Reference proteome</keyword>
<feature type="transmembrane region" description="Helical" evidence="10">
    <location>
        <begin position="201"/>
        <end position="222"/>
    </location>
</feature>
<feature type="transmembrane region" description="Helical" evidence="10">
    <location>
        <begin position="681"/>
        <end position="703"/>
    </location>
</feature>
<keyword evidence="3 10" id="KW-0812">Transmembrane</keyword>
<evidence type="ECO:0000256" key="3">
    <source>
        <dbReference type="ARBA" id="ARBA00022692"/>
    </source>
</evidence>
<evidence type="ECO:0000256" key="9">
    <source>
        <dbReference type="SAM" id="MobiDB-lite"/>
    </source>
</evidence>
<keyword evidence="7" id="KW-0479">Metal-binding</keyword>
<keyword evidence="5 10" id="KW-1133">Transmembrane helix</keyword>
<dbReference type="GO" id="GO:0005283">
    <property type="term" value="F:amino acid:sodium symporter activity"/>
    <property type="evidence" value="ECO:0007669"/>
    <property type="project" value="TreeGrafter"/>
</dbReference>
<comment type="caution">
    <text evidence="11">The sequence shown here is derived from an EMBL/GenBank/DDBJ whole genome shotgun (WGS) entry which is preliminary data.</text>
</comment>
<feature type="compositionally biased region" description="Low complexity" evidence="9">
    <location>
        <begin position="931"/>
        <end position="941"/>
    </location>
</feature>
<evidence type="ECO:0000256" key="10">
    <source>
        <dbReference type="SAM" id="Phobius"/>
    </source>
</evidence>
<reference evidence="11" key="1">
    <citation type="submission" date="2020-10" db="EMBL/GenBank/DDBJ databases">
        <authorList>
            <person name="Kikuchi T."/>
        </authorList>
    </citation>
    <scope>NUCLEOTIDE SEQUENCE</scope>
    <source>
        <strain evidence="11">NKZ352</strain>
    </source>
</reference>
<dbReference type="GO" id="GO:0015179">
    <property type="term" value="F:L-amino acid transmembrane transporter activity"/>
    <property type="evidence" value="ECO:0007669"/>
    <property type="project" value="TreeGrafter"/>
</dbReference>
<comment type="subcellular location">
    <subcellularLocation>
        <location evidence="1">Membrane</location>
        <topology evidence="1">Multi-pass membrane protein</topology>
    </subcellularLocation>
</comment>
<feature type="transmembrane region" description="Helical" evidence="10">
    <location>
        <begin position="583"/>
        <end position="603"/>
    </location>
</feature>
<dbReference type="AlphaFoldDB" id="A0A8S1GXV3"/>
<dbReference type="GO" id="GO:0046872">
    <property type="term" value="F:metal ion binding"/>
    <property type="evidence" value="ECO:0007669"/>
    <property type="project" value="UniProtKB-KW"/>
</dbReference>
<accession>A0A8S1GXV3</accession>
<feature type="transmembrane region" description="Helical" evidence="10">
    <location>
        <begin position="171"/>
        <end position="189"/>
    </location>
</feature>
<dbReference type="Pfam" id="PF00209">
    <property type="entry name" value="SNF"/>
    <property type="match status" value="1"/>
</dbReference>
<feature type="transmembrane region" description="Helical" evidence="10">
    <location>
        <begin position="450"/>
        <end position="475"/>
    </location>
</feature>
<evidence type="ECO:0000256" key="6">
    <source>
        <dbReference type="ARBA" id="ARBA00023136"/>
    </source>
</evidence>
<dbReference type="Proteomes" id="UP000835052">
    <property type="component" value="Unassembled WGS sequence"/>
</dbReference>
<dbReference type="CDD" id="cd10324">
    <property type="entry name" value="SLC6sbd"/>
    <property type="match status" value="1"/>
</dbReference>
<evidence type="ECO:0000313" key="12">
    <source>
        <dbReference type="Proteomes" id="UP000835052"/>
    </source>
</evidence>
<feature type="transmembrane region" description="Helical" evidence="10">
    <location>
        <begin position="550"/>
        <end position="577"/>
    </location>
</feature>
<keyword evidence="8" id="KW-1015">Disulfide bond</keyword>
<keyword evidence="6 10" id="KW-0472">Membrane</keyword>
<dbReference type="EMBL" id="CAJGYM010000007">
    <property type="protein sequence ID" value="CAD6187713.1"/>
    <property type="molecule type" value="Genomic_DNA"/>
</dbReference>
<feature type="compositionally biased region" description="Low complexity" evidence="9">
    <location>
        <begin position="792"/>
        <end position="806"/>
    </location>
</feature>
<evidence type="ECO:0000256" key="8">
    <source>
        <dbReference type="PIRSR" id="PIRSR600175-2"/>
    </source>
</evidence>
<dbReference type="SUPFAM" id="SSF161070">
    <property type="entry name" value="SNF-like"/>
    <property type="match status" value="1"/>
</dbReference>
<dbReference type="GO" id="GO:0005886">
    <property type="term" value="C:plasma membrane"/>
    <property type="evidence" value="ECO:0007669"/>
    <property type="project" value="TreeGrafter"/>
</dbReference>
<feature type="region of interest" description="Disordered" evidence="9">
    <location>
        <begin position="726"/>
        <end position="750"/>
    </location>
</feature>
<dbReference type="OrthoDB" id="6581954at2759"/>
<dbReference type="PANTHER" id="PTHR11616">
    <property type="entry name" value="SODIUM/CHLORIDE DEPENDENT TRANSPORTER"/>
    <property type="match status" value="1"/>
</dbReference>
<evidence type="ECO:0000313" key="11">
    <source>
        <dbReference type="EMBL" id="CAD6187713.1"/>
    </source>
</evidence>
<dbReference type="PROSITE" id="PS50267">
    <property type="entry name" value="NA_NEUROTRAN_SYMP_3"/>
    <property type="match status" value="1"/>
</dbReference>
<dbReference type="InterPro" id="IPR037272">
    <property type="entry name" value="SNS_sf"/>
</dbReference>